<keyword evidence="5" id="KW-0375">Hydrogen ion transport</keyword>
<evidence type="ECO:0000256" key="8">
    <source>
        <dbReference type="ARBA" id="ARBA00023310"/>
    </source>
</evidence>
<comment type="subcellular location">
    <subcellularLocation>
        <location evidence="1">Membrane</location>
    </subcellularLocation>
</comment>
<dbReference type="OrthoDB" id="1262810at2759"/>
<dbReference type="InterPro" id="IPR000711">
    <property type="entry name" value="ATPase_OSCP/dsu"/>
</dbReference>
<dbReference type="Pfam" id="PF00213">
    <property type="entry name" value="OSCP"/>
    <property type="match status" value="2"/>
</dbReference>
<evidence type="ECO:0000256" key="4">
    <source>
        <dbReference type="ARBA" id="ARBA00022448"/>
    </source>
</evidence>
<evidence type="ECO:0000256" key="5">
    <source>
        <dbReference type="ARBA" id="ARBA00022781"/>
    </source>
</evidence>
<dbReference type="AlphaFoldDB" id="A0A9Q1JWJ3"/>
<evidence type="ECO:0000256" key="3">
    <source>
        <dbReference type="ARBA" id="ARBA00011648"/>
    </source>
</evidence>
<comment type="subunit">
    <text evidence="3">F-type ATPases have 2 components, CF(1) - the catalytic core - and CF(0) - the membrane proton channel. CF(1) has five subunits: alpha(3), beta(3), gamma(1), delta(1), epsilon(1). CF(0) has three main subunits: a, b and c.</text>
</comment>
<evidence type="ECO:0000256" key="2">
    <source>
        <dbReference type="ARBA" id="ARBA00007046"/>
    </source>
</evidence>
<dbReference type="PANTHER" id="PTHR11910">
    <property type="entry name" value="ATP SYNTHASE DELTA CHAIN"/>
    <property type="match status" value="1"/>
</dbReference>
<keyword evidence="7" id="KW-0472">Membrane</keyword>
<keyword evidence="6" id="KW-0406">Ion transport</keyword>
<name>A0A9Q1JWJ3_9CARY</name>
<proteinExistence type="inferred from homology"/>
<dbReference type="GO" id="GO:0016020">
    <property type="term" value="C:membrane"/>
    <property type="evidence" value="ECO:0007669"/>
    <property type="project" value="UniProtKB-SubCell"/>
</dbReference>
<dbReference type="GO" id="GO:0046933">
    <property type="term" value="F:proton-transporting ATP synthase activity, rotational mechanism"/>
    <property type="evidence" value="ECO:0007669"/>
    <property type="project" value="InterPro"/>
</dbReference>
<keyword evidence="10" id="KW-1185">Reference proteome</keyword>
<reference evidence="9" key="1">
    <citation type="submission" date="2022-04" db="EMBL/GenBank/DDBJ databases">
        <title>Carnegiea gigantea Genome sequencing and assembly v2.</title>
        <authorList>
            <person name="Copetti D."/>
            <person name="Sanderson M.J."/>
            <person name="Burquez A."/>
            <person name="Wojciechowski M.F."/>
        </authorList>
    </citation>
    <scope>NUCLEOTIDE SEQUENCE</scope>
    <source>
        <strain evidence="9">SGP5-SGP5p</strain>
        <tissue evidence="9">Aerial part</tissue>
    </source>
</reference>
<evidence type="ECO:0000313" key="9">
    <source>
        <dbReference type="EMBL" id="KAJ8432264.1"/>
    </source>
</evidence>
<dbReference type="InterPro" id="IPR026015">
    <property type="entry name" value="ATP_synth_OSCP/delta_N_sf"/>
</dbReference>
<sequence length="241" mass="27350">MELCPVMHPCSWHTALTKKFHDVIFIGHVHEYCVMPKENCPAIDHHDDGKTICLLAARKFMFVLSTRSFKIKLSNDWGSSMSPFTRILFLASEEASKSQKVEKGKEEIEPLVCEFFGNPVIDIEKKRSVLDEIVQSSGLQPHTGDFLNILIDMKRVELVNDIVEEFEVEYNRMTDTESAVVTSVPSTWLRLPRAKNVRIKTVIDPFLVAGFTIRYGDSGSKLVDMSVRKQLDEIVTALDMG</sequence>
<dbReference type="EMBL" id="JAKOGI010000620">
    <property type="protein sequence ID" value="KAJ8432264.1"/>
    <property type="molecule type" value="Genomic_DNA"/>
</dbReference>
<evidence type="ECO:0000256" key="6">
    <source>
        <dbReference type="ARBA" id="ARBA00023065"/>
    </source>
</evidence>
<evidence type="ECO:0000256" key="7">
    <source>
        <dbReference type="ARBA" id="ARBA00023136"/>
    </source>
</evidence>
<evidence type="ECO:0000313" key="10">
    <source>
        <dbReference type="Proteomes" id="UP001153076"/>
    </source>
</evidence>
<protein>
    <submittedName>
        <fullName evidence="9">Uncharacterized protein</fullName>
    </submittedName>
</protein>
<evidence type="ECO:0000256" key="1">
    <source>
        <dbReference type="ARBA" id="ARBA00004370"/>
    </source>
</evidence>
<organism evidence="9 10">
    <name type="scientific">Carnegiea gigantea</name>
    <dbReference type="NCBI Taxonomy" id="171969"/>
    <lineage>
        <taxon>Eukaryota</taxon>
        <taxon>Viridiplantae</taxon>
        <taxon>Streptophyta</taxon>
        <taxon>Embryophyta</taxon>
        <taxon>Tracheophyta</taxon>
        <taxon>Spermatophyta</taxon>
        <taxon>Magnoliopsida</taxon>
        <taxon>eudicotyledons</taxon>
        <taxon>Gunneridae</taxon>
        <taxon>Pentapetalae</taxon>
        <taxon>Caryophyllales</taxon>
        <taxon>Cactineae</taxon>
        <taxon>Cactaceae</taxon>
        <taxon>Cactoideae</taxon>
        <taxon>Echinocereeae</taxon>
        <taxon>Carnegiea</taxon>
    </lineage>
</organism>
<keyword evidence="8" id="KW-0066">ATP synthesis</keyword>
<dbReference type="InterPro" id="IPR020781">
    <property type="entry name" value="ATPase_OSCP/d_CS"/>
</dbReference>
<comment type="similarity">
    <text evidence="2">Belongs to the ATPase delta chain family.</text>
</comment>
<comment type="caution">
    <text evidence="9">The sequence shown here is derived from an EMBL/GenBank/DDBJ whole genome shotgun (WGS) entry which is preliminary data.</text>
</comment>
<dbReference type="SUPFAM" id="SSF47928">
    <property type="entry name" value="N-terminal domain of the delta subunit of the F1F0-ATP synthase"/>
    <property type="match status" value="1"/>
</dbReference>
<accession>A0A9Q1JWJ3</accession>
<dbReference type="PROSITE" id="PS00389">
    <property type="entry name" value="ATPASE_DELTA"/>
    <property type="match status" value="1"/>
</dbReference>
<gene>
    <name evidence="9" type="ORF">Cgig2_028526</name>
</gene>
<keyword evidence="4" id="KW-0813">Transport</keyword>
<dbReference type="HAMAP" id="MF_01416">
    <property type="entry name" value="ATP_synth_delta_bact"/>
    <property type="match status" value="1"/>
</dbReference>
<dbReference type="Proteomes" id="UP001153076">
    <property type="component" value="Unassembled WGS sequence"/>
</dbReference>
<dbReference type="Gene3D" id="1.10.520.20">
    <property type="entry name" value="N-terminal domain of the delta subunit of the F1F0-ATP synthase"/>
    <property type="match status" value="1"/>
</dbReference>